<name>A0A3P3VRD1_9GAMM</name>
<evidence type="ECO:0000313" key="8">
    <source>
        <dbReference type="Proteomes" id="UP000280792"/>
    </source>
</evidence>
<protein>
    <submittedName>
        <fullName evidence="7">Flagellar hook-associated protein FlgL</fullName>
    </submittedName>
</protein>
<dbReference type="GO" id="GO:0071973">
    <property type="term" value="P:bacterial-type flagellum-dependent cell motility"/>
    <property type="evidence" value="ECO:0007669"/>
    <property type="project" value="InterPro"/>
</dbReference>
<reference evidence="7 8" key="2">
    <citation type="submission" date="2018-12" db="EMBL/GenBank/DDBJ databases">
        <title>Simiduia agarivorans gen. nov., sp. nov., a marine, agarolytic bacterium isolated from shallow coastal water from Keelung, Taiwan.</title>
        <authorList>
            <person name="Shieh W.Y."/>
        </authorList>
    </citation>
    <scope>NUCLEOTIDE SEQUENCE [LARGE SCALE GENOMIC DNA]</scope>
    <source>
        <strain evidence="7 8">GTF-13</strain>
    </source>
</reference>
<dbReference type="InterPro" id="IPR001492">
    <property type="entry name" value="Flagellin"/>
</dbReference>
<gene>
    <name evidence="7" type="primary">flgL</name>
    <name evidence="7" type="ORF">D0544_07975</name>
</gene>
<comment type="subcellular location">
    <subcellularLocation>
        <location evidence="1">Bacterial flagellum</location>
    </subcellularLocation>
    <subcellularLocation>
        <location evidence="2">Secreted</location>
    </subcellularLocation>
</comment>
<evidence type="ECO:0000256" key="4">
    <source>
        <dbReference type="ARBA" id="ARBA00022525"/>
    </source>
</evidence>
<dbReference type="GO" id="GO:0009424">
    <property type="term" value="C:bacterial-type flagellum hook"/>
    <property type="evidence" value="ECO:0007669"/>
    <property type="project" value="InterPro"/>
</dbReference>
<evidence type="ECO:0000256" key="1">
    <source>
        <dbReference type="ARBA" id="ARBA00004365"/>
    </source>
</evidence>
<dbReference type="Gene3D" id="1.20.1330.10">
    <property type="entry name" value="f41 fragment of flagellin, N-terminal domain"/>
    <property type="match status" value="2"/>
</dbReference>
<accession>A0A3P3VRD1</accession>
<sequence>MRISTVQAFSNGVKGIQDNYNNVTRTQEQVSSGKRLLTAADDPVASTRLVQLAQERGRLDEYLANLDAAEGSLQTEESILTGIENVIYRLQEIAIQAGDGAQDSADKQALATEVEQRLDEMLDLMNSRNSRGEYIFGGNQGKQPPFSFDAANSTFVYNGDEGQREVQIAGSSFLPINDNGKRIFMDIPNETRVLTAAGTPNSGSAVINNGELLDNAQFDAYFDTLVGQPQQASLSFTPNAGVASGYDVFLIDANNPAPGVAIPAADVTVNGDGNLEVSVAAMGQKFTVAGTPAAGDQFDINRQEKIGLLDSVAGLAQTLRTANSTPTGGWETIFRVGTNISNINNGHTILLETRSEIGSRLNVVESTRTNHEDVKLINQSLQSDLEDLDYAEALSRLSFQSVILEAAQQSFVKISGLSLFNRL</sequence>
<comment type="similarity">
    <text evidence="3">Belongs to the bacterial flagellin family.</text>
</comment>
<proteinExistence type="inferred from homology"/>
<dbReference type="EMBL" id="QWEZ01000001">
    <property type="protein sequence ID" value="RRJ85004.1"/>
    <property type="molecule type" value="Genomic_DNA"/>
</dbReference>
<reference evidence="7 8" key="1">
    <citation type="submission" date="2018-08" db="EMBL/GenBank/DDBJ databases">
        <authorList>
            <person name="Khan S.A."/>
        </authorList>
    </citation>
    <scope>NUCLEOTIDE SEQUENCE [LARGE SCALE GENOMIC DNA]</scope>
    <source>
        <strain evidence="7 8">GTF-13</strain>
    </source>
</reference>
<dbReference type="InterPro" id="IPR001029">
    <property type="entry name" value="Flagellin_N"/>
</dbReference>
<keyword evidence="5" id="KW-0975">Bacterial flagellum</keyword>
<keyword evidence="8" id="KW-1185">Reference proteome</keyword>
<organism evidence="7 8">
    <name type="scientific">Aestuariirhabdus litorea</name>
    <dbReference type="NCBI Taxonomy" id="2528527"/>
    <lineage>
        <taxon>Bacteria</taxon>
        <taxon>Pseudomonadati</taxon>
        <taxon>Pseudomonadota</taxon>
        <taxon>Gammaproteobacteria</taxon>
        <taxon>Oceanospirillales</taxon>
        <taxon>Aestuariirhabdaceae</taxon>
        <taxon>Aestuariirhabdus</taxon>
    </lineage>
</organism>
<evidence type="ECO:0000259" key="6">
    <source>
        <dbReference type="Pfam" id="PF00669"/>
    </source>
</evidence>
<evidence type="ECO:0000256" key="3">
    <source>
        <dbReference type="ARBA" id="ARBA00005709"/>
    </source>
</evidence>
<comment type="caution">
    <text evidence="7">The sequence shown here is derived from an EMBL/GenBank/DDBJ whole genome shotgun (WGS) entry which is preliminary data.</text>
</comment>
<dbReference type="PANTHER" id="PTHR42792">
    <property type="entry name" value="FLAGELLIN"/>
    <property type="match status" value="1"/>
</dbReference>
<dbReference type="RefSeq" id="WP_125015434.1">
    <property type="nucleotide sequence ID" value="NZ_QWEZ01000001.1"/>
</dbReference>
<dbReference type="Proteomes" id="UP000280792">
    <property type="component" value="Unassembled WGS sequence"/>
</dbReference>
<dbReference type="SUPFAM" id="SSF64518">
    <property type="entry name" value="Phase 1 flagellin"/>
    <property type="match status" value="1"/>
</dbReference>
<dbReference type="NCBIfam" id="TIGR02550">
    <property type="entry name" value="flagell_flgL"/>
    <property type="match status" value="1"/>
</dbReference>
<keyword evidence="4" id="KW-0964">Secreted</keyword>
<evidence type="ECO:0000256" key="2">
    <source>
        <dbReference type="ARBA" id="ARBA00004613"/>
    </source>
</evidence>
<dbReference type="Pfam" id="PF00669">
    <property type="entry name" value="Flagellin_N"/>
    <property type="match status" value="1"/>
</dbReference>
<keyword evidence="7" id="KW-0282">Flagellum</keyword>
<evidence type="ECO:0000313" key="7">
    <source>
        <dbReference type="EMBL" id="RRJ85004.1"/>
    </source>
</evidence>
<dbReference type="AlphaFoldDB" id="A0A3P3VRD1"/>
<evidence type="ECO:0000256" key="5">
    <source>
        <dbReference type="ARBA" id="ARBA00023143"/>
    </source>
</evidence>
<keyword evidence="7" id="KW-0966">Cell projection</keyword>
<dbReference type="GO" id="GO:0005198">
    <property type="term" value="F:structural molecule activity"/>
    <property type="evidence" value="ECO:0007669"/>
    <property type="project" value="InterPro"/>
</dbReference>
<dbReference type="GO" id="GO:0005576">
    <property type="term" value="C:extracellular region"/>
    <property type="evidence" value="ECO:0007669"/>
    <property type="project" value="UniProtKB-SubCell"/>
</dbReference>
<keyword evidence="7" id="KW-0969">Cilium</keyword>
<feature type="domain" description="Flagellin N-terminal" evidence="6">
    <location>
        <begin position="3"/>
        <end position="139"/>
    </location>
</feature>
<dbReference type="InterPro" id="IPR013384">
    <property type="entry name" value="Flagell_FlgL"/>
</dbReference>
<dbReference type="PANTHER" id="PTHR42792:SF1">
    <property type="entry name" value="FLAGELLAR HOOK-ASSOCIATED PROTEIN 3"/>
    <property type="match status" value="1"/>
</dbReference>